<dbReference type="AlphaFoldDB" id="A0A1F6T9S5"/>
<proteinExistence type="predicted"/>
<evidence type="ECO:0000256" key="6">
    <source>
        <dbReference type="PROSITE-ProRule" id="PRU00433"/>
    </source>
</evidence>
<dbReference type="CDD" id="cd14797">
    <property type="entry name" value="DUF302"/>
    <property type="match status" value="1"/>
</dbReference>
<dbReference type="Proteomes" id="UP000177925">
    <property type="component" value="Unassembled WGS sequence"/>
</dbReference>
<dbReference type="Pfam" id="PF03625">
    <property type="entry name" value="DUF302"/>
    <property type="match status" value="1"/>
</dbReference>
<keyword evidence="1" id="KW-0813">Transport</keyword>
<dbReference type="PANTHER" id="PTHR37823">
    <property type="entry name" value="CYTOCHROME C-553-LIKE"/>
    <property type="match status" value="1"/>
</dbReference>
<evidence type="ECO:0000256" key="2">
    <source>
        <dbReference type="ARBA" id="ARBA00022617"/>
    </source>
</evidence>
<evidence type="ECO:0000256" key="7">
    <source>
        <dbReference type="SAM" id="SignalP"/>
    </source>
</evidence>
<evidence type="ECO:0000256" key="1">
    <source>
        <dbReference type="ARBA" id="ARBA00022448"/>
    </source>
</evidence>
<comment type="caution">
    <text evidence="9">The sequence shown here is derived from an EMBL/GenBank/DDBJ whole genome shotgun (WGS) entry which is preliminary data.</text>
</comment>
<dbReference type="InterPro" id="IPR009056">
    <property type="entry name" value="Cyt_c-like_dom"/>
</dbReference>
<evidence type="ECO:0000256" key="4">
    <source>
        <dbReference type="ARBA" id="ARBA00022982"/>
    </source>
</evidence>
<dbReference type="InterPro" id="IPR035923">
    <property type="entry name" value="TT1751-like_sf"/>
</dbReference>
<dbReference type="GO" id="GO:0020037">
    <property type="term" value="F:heme binding"/>
    <property type="evidence" value="ECO:0007669"/>
    <property type="project" value="InterPro"/>
</dbReference>
<dbReference type="PROSITE" id="PS51007">
    <property type="entry name" value="CYTC"/>
    <property type="match status" value="2"/>
</dbReference>
<sequence length="355" mass="38082">MTCLSVIFRRHVPGALLAFGFGLAASVHAADGAHFYAQHCAACHGAEGKGGVGVPLALPDFLAQADDDYLRTTIRHGRPGRVMPAFAQITDAEVEAIVGYLRALAPAGAKPVAVKAKPGNAARGAGLYEKRCASCHGAHGEGGHGTGVTFSRPRDLPVLAPALNNPGFLKAASDDFIKTVLMRGRRGTPMSSFLKQGLTERDIDDIVAHVRGFAAQPPPASAKLLETESAVIVRESPYDVAQTVDKLKTAFSGANLRVIRAVPYDEGIVEKGRENQKRWIVDACDFNFLNQALAVDPRVGLFLPCRVTVAEHQGKVLVLTINPKRLSAIFNNAELNELCEQMQKLYTDIIEETVL</sequence>
<dbReference type="GO" id="GO:0009055">
    <property type="term" value="F:electron transfer activity"/>
    <property type="evidence" value="ECO:0007669"/>
    <property type="project" value="InterPro"/>
</dbReference>
<organism evidence="9 10">
    <name type="scientific">Candidatus Muproteobacteria bacterium RBG_16_64_11</name>
    <dbReference type="NCBI Taxonomy" id="1817758"/>
    <lineage>
        <taxon>Bacteria</taxon>
        <taxon>Pseudomonadati</taxon>
        <taxon>Pseudomonadota</taxon>
        <taxon>Candidatus Muproteobacteria</taxon>
    </lineage>
</organism>
<dbReference type="InterPro" id="IPR005180">
    <property type="entry name" value="DUF302"/>
</dbReference>
<dbReference type="SUPFAM" id="SSF46626">
    <property type="entry name" value="Cytochrome c"/>
    <property type="match status" value="2"/>
</dbReference>
<keyword evidence="5 6" id="KW-0408">Iron</keyword>
<accession>A0A1F6T9S5</accession>
<protein>
    <submittedName>
        <fullName evidence="9">Cytochrome C</fullName>
    </submittedName>
</protein>
<evidence type="ECO:0000256" key="5">
    <source>
        <dbReference type="ARBA" id="ARBA00023004"/>
    </source>
</evidence>
<keyword evidence="2 6" id="KW-0349">Heme</keyword>
<keyword evidence="7" id="KW-0732">Signal</keyword>
<dbReference type="InterPro" id="IPR036909">
    <property type="entry name" value="Cyt_c-like_dom_sf"/>
</dbReference>
<dbReference type="SUPFAM" id="SSF103247">
    <property type="entry name" value="TT1751-like"/>
    <property type="match status" value="1"/>
</dbReference>
<evidence type="ECO:0000313" key="10">
    <source>
        <dbReference type="Proteomes" id="UP000177925"/>
    </source>
</evidence>
<name>A0A1F6T9S5_9PROT</name>
<keyword evidence="3 6" id="KW-0479">Metal-binding</keyword>
<dbReference type="Gene3D" id="3.30.310.70">
    <property type="entry name" value="TT1751-like domain"/>
    <property type="match status" value="1"/>
</dbReference>
<reference evidence="9 10" key="1">
    <citation type="journal article" date="2016" name="Nat. Commun.">
        <title>Thousands of microbial genomes shed light on interconnected biogeochemical processes in an aquifer system.</title>
        <authorList>
            <person name="Anantharaman K."/>
            <person name="Brown C.T."/>
            <person name="Hug L.A."/>
            <person name="Sharon I."/>
            <person name="Castelle C.J."/>
            <person name="Probst A.J."/>
            <person name="Thomas B.C."/>
            <person name="Singh A."/>
            <person name="Wilkins M.J."/>
            <person name="Karaoz U."/>
            <person name="Brodie E.L."/>
            <person name="Williams K.H."/>
            <person name="Hubbard S.S."/>
            <person name="Banfield J.F."/>
        </authorList>
    </citation>
    <scope>NUCLEOTIDE SEQUENCE [LARGE SCALE GENOMIC DNA]</scope>
</reference>
<feature type="domain" description="Cytochrome c" evidence="8">
    <location>
        <begin position="119"/>
        <end position="214"/>
    </location>
</feature>
<evidence type="ECO:0000256" key="3">
    <source>
        <dbReference type="ARBA" id="ARBA00022723"/>
    </source>
</evidence>
<feature type="domain" description="Cytochrome c" evidence="8">
    <location>
        <begin position="27"/>
        <end position="105"/>
    </location>
</feature>
<dbReference type="GO" id="GO:0046872">
    <property type="term" value="F:metal ion binding"/>
    <property type="evidence" value="ECO:0007669"/>
    <property type="project" value="UniProtKB-KW"/>
</dbReference>
<feature type="signal peptide" evidence="7">
    <location>
        <begin position="1"/>
        <end position="29"/>
    </location>
</feature>
<keyword evidence="4" id="KW-0249">Electron transport</keyword>
<feature type="chain" id="PRO_5009526625" evidence="7">
    <location>
        <begin position="30"/>
        <end position="355"/>
    </location>
</feature>
<gene>
    <name evidence="9" type="ORF">A2150_01495</name>
</gene>
<dbReference type="Pfam" id="PF13442">
    <property type="entry name" value="Cytochrome_CBB3"/>
    <property type="match status" value="2"/>
</dbReference>
<dbReference type="Gene3D" id="1.10.760.10">
    <property type="entry name" value="Cytochrome c-like domain"/>
    <property type="match status" value="2"/>
</dbReference>
<evidence type="ECO:0000259" key="8">
    <source>
        <dbReference type="PROSITE" id="PS51007"/>
    </source>
</evidence>
<dbReference type="InterPro" id="IPR051811">
    <property type="entry name" value="Cytochrome_c550/c551-like"/>
</dbReference>
<dbReference type="EMBL" id="MFSS01000116">
    <property type="protein sequence ID" value="OGI41795.1"/>
    <property type="molecule type" value="Genomic_DNA"/>
</dbReference>
<dbReference type="STRING" id="1817758.A2150_01495"/>
<evidence type="ECO:0000313" key="9">
    <source>
        <dbReference type="EMBL" id="OGI41795.1"/>
    </source>
</evidence>